<accession>A0ABS1BPF9</accession>
<dbReference type="Proteomes" id="UP000614058">
    <property type="component" value="Unassembled WGS sequence"/>
</dbReference>
<protein>
    <submittedName>
        <fullName evidence="1">Uncharacterized protein</fullName>
    </submittedName>
</protein>
<dbReference type="EMBL" id="JAEHNZ010000001">
    <property type="protein sequence ID" value="MBK0395098.1"/>
    <property type="molecule type" value="Genomic_DNA"/>
</dbReference>
<evidence type="ECO:0000313" key="2">
    <source>
        <dbReference type="Proteomes" id="UP000614058"/>
    </source>
</evidence>
<proteinExistence type="predicted"/>
<name>A0ABS1BPF9_9NEIS</name>
<comment type="caution">
    <text evidence="1">The sequence shown here is derived from an EMBL/GenBank/DDBJ whole genome shotgun (WGS) entry which is preliminary data.</text>
</comment>
<dbReference type="RefSeq" id="WP_200520926.1">
    <property type="nucleotide sequence ID" value="NZ_JAEHNZ010000001.1"/>
</dbReference>
<reference evidence="1 2" key="1">
    <citation type="journal article" date="2021" name="Pathogens">
        <title>Isolation and Characterization of Kingella bonacorsii sp. nov., A Novel Kingella Species Detected in a Stable Periodontitis Subject.</title>
        <authorList>
            <person name="Antezack A."/>
            <person name="Boxberger M."/>
            <person name="Rolland C."/>
            <person name="Monnet-Corti V."/>
            <person name="La Scola B."/>
        </authorList>
    </citation>
    <scope>NUCLEOTIDE SEQUENCE [LARGE SCALE GENOMIC DNA]</scope>
    <source>
        <strain evidence="1 2">Marseille-Q4569</strain>
    </source>
</reference>
<gene>
    <name evidence="1" type="ORF">JDW22_00510</name>
</gene>
<sequence length="183" mass="20468">MQTRVRKMIVNAGFRLDGFSGCLTIARHQRQPETIPRHSAMNILNLTTQPITLITPDASHPIALTLNQIQQQLAHYPPSEYAWETAIQTVEDALYPLRDLRQNTQPLAVQGAAPLLALPHQAHPRGAIITRDTLEHAFAVAAGYRPQSSLPLLPQTTDFCAVLLLLREWAHHLDDETLILLNE</sequence>
<keyword evidence="2" id="KW-1185">Reference proteome</keyword>
<organism evidence="1 2">
    <name type="scientific">Kingella bonacorsii</name>
    <dbReference type="NCBI Taxonomy" id="2796361"/>
    <lineage>
        <taxon>Bacteria</taxon>
        <taxon>Pseudomonadati</taxon>
        <taxon>Pseudomonadota</taxon>
        <taxon>Betaproteobacteria</taxon>
        <taxon>Neisseriales</taxon>
        <taxon>Neisseriaceae</taxon>
        <taxon>Kingella</taxon>
    </lineage>
</organism>
<evidence type="ECO:0000313" key="1">
    <source>
        <dbReference type="EMBL" id="MBK0395098.1"/>
    </source>
</evidence>